<sequence length="42" mass="4847">MFKAFTCEYKFSILGVQGFNFIVLKVITHSVPNDLVHIFITQ</sequence>
<dbReference type="AlphaFoldDB" id="A0A0A9IBX6"/>
<proteinExistence type="predicted"/>
<reference evidence="1" key="2">
    <citation type="journal article" date="2015" name="Data Brief">
        <title>Shoot transcriptome of the giant reed, Arundo donax.</title>
        <authorList>
            <person name="Barrero R.A."/>
            <person name="Guerrero F.D."/>
            <person name="Moolhuijzen P."/>
            <person name="Goolsby J.A."/>
            <person name="Tidwell J."/>
            <person name="Bellgard S.E."/>
            <person name="Bellgard M.I."/>
        </authorList>
    </citation>
    <scope>NUCLEOTIDE SEQUENCE</scope>
    <source>
        <tissue evidence="1">Shoot tissue taken approximately 20 cm above the soil surface</tissue>
    </source>
</reference>
<protein>
    <submittedName>
        <fullName evidence="1">Uncharacterized protein</fullName>
    </submittedName>
</protein>
<evidence type="ECO:0000313" key="1">
    <source>
        <dbReference type="EMBL" id="JAD15192.1"/>
    </source>
</evidence>
<reference evidence="1" key="1">
    <citation type="submission" date="2014-09" db="EMBL/GenBank/DDBJ databases">
        <authorList>
            <person name="Magalhaes I.L.F."/>
            <person name="Oliveira U."/>
            <person name="Santos F.R."/>
            <person name="Vidigal T.H.D.A."/>
            <person name="Brescovit A.D."/>
            <person name="Santos A.J."/>
        </authorList>
    </citation>
    <scope>NUCLEOTIDE SEQUENCE</scope>
    <source>
        <tissue evidence="1">Shoot tissue taken approximately 20 cm above the soil surface</tissue>
    </source>
</reference>
<name>A0A0A9IBX6_ARUDO</name>
<accession>A0A0A9IBX6</accession>
<dbReference type="EMBL" id="GBRH01282703">
    <property type="protein sequence ID" value="JAD15192.1"/>
    <property type="molecule type" value="Transcribed_RNA"/>
</dbReference>
<organism evidence="1">
    <name type="scientific">Arundo donax</name>
    <name type="common">Giant reed</name>
    <name type="synonym">Donax arundinaceus</name>
    <dbReference type="NCBI Taxonomy" id="35708"/>
    <lineage>
        <taxon>Eukaryota</taxon>
        <taxon>Viridiplantae</taxon>
        <taxon>Streptophyta</taxon>
        <taxon>Embryophyta</taxon>
        <taxon>Tracheophyta</taxon>
        <taxon>Spermatophyta</taxon>
        <taxon>Magnoliopsida</taxon>
        <taxon>Liliopsida</taxon>
        <taxon>Poales</taxon>
        <taxon>Poaceae</taxon>
        <taxon>PACMAD clade</taxon>
        <taxon>Arundinoideae</taxon>
        <taxon>Arundineae</taxon>
        <taxon>Arundo</taxon>
    </lineage>
</organism>